<proteinExistence type="predicted"/>
<dbReference type="EMBL" id="BAABIL010000076">
    <property type="protein sequence ID" value="GAA4966418.1"/>
    <property type="molecule type" value="Genomic_DNA"/>
</dbReference>
<dbReference type="Pfam" id="PF00485">
    <property type="entry name" value="PRK"/>
    <property type="match status" value="1"/>
</dbReference>
<evidence type="ECO:0000313" key="2">
    <source>
        <dbReference type="EMBL" id="GAA4966418.1"/>
    </source>
</evidence>
<dbReference type="Proteomes" id="UP001501195">
    <property type="component" value="Unassembled WGS sequence"/>
</dbReference>
<evidence type="ECO:0000313" key="3">
    <source>
        <dbReference type="Proteomes" id="UP001501195"/>
    </source>
</evidence>
<reference evidence="3" key="1">
    <citation type="journal article" date="2019" name="Int. J. Syst. Evol. Microbiol.">
        <title>The Global Catalogue of Microorganisms (GCM) 10K type strain sequencing project: providing services to taxonomists for standard genome sequencing and annotation.</title>
        <authorList>
            <consortium name="The Broad Institute Genomics Platform"/>
            <consortium name="The Broad Institute Genome Sequencing Center for Infectious Disease"/>
            <person name="Wu L."/>
            <person name="Ma J."/>
        </authorList>
    </citation>
    <scope>NUCLEOTIDE SEQUENCE [LARGE SCALE GENOMIC DNA]</scope>
    <source>
        <strain evidence="3">JCM 18126</strain>
    </source>
</reference>
<keyword evidence="3" id="KW-1185">Reference proteome</keyword>
<name>A0ABP9HBI4_9ACTN</name>
<comment type="caution">
    <text evidence="2">The sequence shown here is derived from an EMBL/GenBank/DDBJ whole genome shotgun (WGS) entry which is preliminary data.</text>
</comment>
<dbReference type="InterPro" id="IPR006083">
    <property type="entry name" value="PRK/URK"/>
</dbReference>
<dbReference type="Gene3D" id="3.40.50.300">
    <property type="entry name" value="P-loop containing nucleotide triphosphate hydrolases"/>
    <property type="match status" value="1"/>
</dbReference>
<dbReference type="SUPFAM" id="SSF52540">
    <property type="entry name" value="P-loop containing nucleoside triphosphate hydrolases"/>
    <property type="match status" value="1"/>
</dbReference>
<accession>A0ABP9HBI4</accession>
<evidence type="ECO:0000259" key="1">
    <source>
        <dbReference type="Pfam" id="PF00485"/>
    </source>
</evidence>
<protein>
    <submittedName>
        <fullName evidence="2">4-amino-4-deoxychorismate synthase</fullName>
    </submittedName>
</protein>
<sequence>MSAGAEEELLSGLAALVRSRPARARGTRVVAVDGPSGSGKTTLAAGLSTRLGDAPVLHLDDLYPGWDGLAEAVPLLVEQVLRPLAAGGPARYRRYDWVLGEYAEEHEVAPVDVLVVEGVSSGARACAPHLAALVWVEAPRELRMARGIARDGEAYRPHWQRWAVQEEAHFRAEGTRARADVRLETSAGRLLPAPAP</sequence>
<dbReference type="InterPro" id="IPR027417">
    <property type="entry name" value="P-loop_NTPase"/>
</dbReference>
<gene>
    <name evidence="2" type="ORF">GCM10023225_06700</name>
</gene>
<dbReference type="RefSeq" id="WP_345710922.1">
    <property type="nucleotide sequence ID" value="NZ_BAABIL010000076.1"/>
</dbReference>
<organism evidence="2 3">
    <name type="scientific">Kineococcus glutinatus</name>
    <dbReference type="NCBI Taxonomy" id="1070872"/>
    <lineage>
        <taxon>Bacteria</taxon>
        <taxon>Bacillati</taxon>
        <taxon>Actinomycetota</taxon>
        <taxon>Actinomycetes</taxon>
        <taxon>Kineosporiales</taxon>
        <taxon>Kineosporiaceae</taxon>
        <taxon>Kineococcus</taxon>
    </lineage>
</organism>
<feature type="domain" description="Phosphoribulokinase/uridine kinase" evidence="1">
    <location>
        <begin position="76"/>
        <end position="152"/>
    </location>
</feature>